<evidence type="ECO:0000256" key="13">
    <source>
        <dbReference type="PROSITE-ProRule" id="PRU00221"/>
    </source>
</evidence>
<dbReference type="EMBL" id="AP029265">
    <property type="protein sequence ID" value="BFF99321.1"/>
    <property type="molecule type" value="Genomic_DNA"/>
</dbReference>
<feature type="repeat" description="WD" evidence="13">
    <location>
        <begin position="447"/>
        <end position="481"/>
    </location>
</feature>
<dbReference type="Gene3D" id="2.130.10.10">
    <property type="entry name" value="YVTN repeat-like/Quinoprotein amine dehydrogenase"/>
    <property type="match status" value="3"/>
</dbReference>
<evidence type="ECO:0000256" key="3">
    <source>
        <dbReference type="ARBA" id="ARBA00022490"/>
    </source>
</evidence>
<keyword evidence="5" id="KW-0677">Repeat</keyword>
<dbReference type="Proteomes" id="UP001500889">
    <property type="component" value="Chromosome J"/>
</dbReference>
<keyword evidence="16" id="KW-1185">Reference proteome</keyword>
<evidence type="ECO:0000256" key="7">
    <source>
        <dbReference type="ARBA" id="ARBA00023069"/>
    </source>
</evidence>
<evidence type="ECO:0000313" key="16">
    <source>
        <dbReference type="Proteomes" id="UP001500889"/>
    </source>
</evidence>
<dbReference type="InterPro" id="IPR036322">
    <property type="entry name" value="WD40_repeat_dom_sf"/>
</dbReference>
<feature type="region of interest" description="Disordered" evidence="14">
    <location>
        <begin position="665"/>
        <end position="689"/>
    </location>
</feature>
<dbReference type="PROSITE" id="PS00678">
    <property type="entry name" value="WD_REPEATS_1"/>
    <property type="match status" value="1"/>
</dbReference>
<feature type="compositionally biased region" description="Polar residues" evidence="14">
    <location>
        <begin position="669"/>
        <end position="681"/>
    </location>
</feature>
<dbReference type="SMART" id="SM00320">
    <property type="entry name" value="WD40"/>
    <property type="match status" value="10"/>
</dbReference>
<accession>A0AAU9FV51</accession>
<keyword evidence="4 13" id="KW-0853">WD repeat</keyword>
<gene>
    <name evidence="15" type="ORF">DMAD_07255</name>
</gene>
<keyword evidence="8" id="KW-0966">Cell projection</keyword>
<dbReference type="InterPro" id="IPR050630">
    <property type="entry name" value="WD_repeat_EMAP"/>
</dbReference>
<dbReference type="PROSITE" id="PS50082">
    <property type="entry name" value="WD_REPEATS_2"/>
    <property type="match status" value="4"/>
</dbReference>
<evidence type="ECO:0000256" key="1">
    <source>
        <dbReference type="ARBA" id="ARBA00004230"/>
    </source>
</evidence>
<dbReference type="PROSITE" id="PS50294">
    <property type="entry name" value="WD_REPEATS_REGION"/>
    <property type="match status" value="4"/>
</dbReference>
<feature type="repeat" description="WD" evidence="13">
    <location>
        <begin position="617"/>
        <end position="650"/>
    </location>
</feature>
<reference evidence="15 16" key="1">
    <citation type="submission" date="2024-02" db="EMBL/GenBank/DDBJ databases">
        <title>A chromosome-level genome assembly of Drosophila madeirensis, a fruit fly species endemic to Madeira island.</title>
        <authorList>
            <person name="Tomihara K."/>
            <person name="Llopart A."/>
            <person name="Yamamoto D."/>
        </authorList>
    </citation>
    <scope>NUCLEOTIDE SEQUENCE [LARGE SCALE GENOMIC DNA]</scope>
    <source>
        <strain evidence="15 16">RF1</strain>
    </source>
</reference>
<proteinExistence type="inferred from homology"/>
<evidence type="ECO:0000256" key="9">
    <source>
        <dbReference type="ARBA" id="ARBA00029456"/>
    </source>
</evidence>
<evidence type="ECO:0000256" key="12">
    <source>
        <dbReference type="ARBA" id="ARBA00047117"/>
    </source>
</evidence>
<feature type="repeat" description="WD" evidence="13">
    <location>
        <begin position="491"/>
        <end position="532"/>
    </location>
</feature>
<dbReference type="CDD" id="cd00200">
    <property type="entry name" value="WD40"/>
    <property type="match status" value="1"/>
</dbReference>
<dbReference type="FunFam" id="2.130.10.10:FF:000568">
    <property type="entry name" value="Cilia-and flagella-associated protein 52"/>
    <property type="match status" value="1"/>
</dbReference>
<dbReference type="GO" id="GO:0031514">
    <property type="term" value="C:motile cilium"/>
    <property type="evidence" value="ECO:0007669"/>
    <property type="project" value="UniProtKB-SubCell"/>
</dbReference>
<evidence type="ECO:0000256" key="6">
    <source>
        <dbReference type="ARBA" id="ARBA00022846"/>
    </source>
</evidence>
<protein>
    <recommendedName>
        <fullName evidence="10">Cilia- and flagella-associated protein 52</fullName>
    </recommendedName>
</protein>
<comment type="subunit">
    <text evidence="12">Microtubule inner protein component of sperm flagellar doublet microtubules. Interacts with BRCA2. Interacts with the CCT chaperonin complex. Interacts with HSP70. Interacts with AK8. Interacts with CFAP45. Interacts with DNAI1. Interacts with IQDC.</text>
</comment>
<evidence type="ECO:0000256" key="14">
    <source>
        <dbReference type="SAM" id="MobiDB-lite"/>
    </source>
</evidence>
<dbReference type="AlphaFoldDB" id="A0AAU9FV51"/>
<evidence type="ECO:0000256" key="8">
    <source>
        <dbReference type="ARBA" id="ARBA00023273"/>
    </source>
</evidence>
<evidence type="ECO:0000313" key="15">
    <source>
        <dbReference type="EMBL" id="BFF99321.1"/>
    </source>
</evidence>
<evidence type="ECO:0000256" key="2">
    <source>
        <dbReference type="ARBA" id="ARBA00004496"/>
    </source>
</evidence>
<feature type="repeat" description="WD" evidence="13">
    <location>
        <begin position="575"/>
        <end position="616"/>
    </location>
</feature>
<organism evidence="15 16">
    <name type="scientific">Drosophila madeirensis</name>
    <name type="common">Fruit fly</name>
    <dbReference type="NCBI Taxonomy" id="30013"/>
    <lineage>
        <taxon>Eukaryota</taxon>
        <taxon>Metazoa</taxon>
        <taxon>Ecdysozoa</taxon>
        <taxon>Arthropoda</taxon>
        <taxon>Hexapoda</taxon>
        <taxon>Insecta</taxon>
        <taxon>Pterygota</taxon>
        <taxon>Neoptera</taxon>
        <taxon>Endopterygota</taxon>
        <taxon>Diptera</taxon>
        <taxon>Brachycera</taxon>
        <taxon>Muscomorpha</taxon>
        <taxon>Ephydroidea</taxon>
        <taxon>Drosophilidae</taxon>
        <taxon>Drosophila</taxon>
        <taxon>Sophophora</taxon>
    </lineage>
</organism>
<evidence type="ECO:0000256" key="11">
    <source>
        <dbReference type="ARBA" id="ARBA00046056"/>
    </source>
</evidence>
<comment type="subcellular location">
    <subcellularLocation>
        <location evidence="1">Cell projection</location>
        <location evidence="1">Cilium</location>
        <location evidence="1">Flagellum</location>
    </subcellularLocation>
    <subcellularLocation>
        <location evidence="2">Cytoplasm</location>
    </subcellularLocation>
</comment>
<name>A0AAU9FV51_DROMD</name>
<dbReference type="InterPro" id="IPR015943">
    <property type="entry name" value="WD40/YVTN_repeat-like_dom_sf"/>
</dbReference>
<keyword evidence="3" id="KW-0963">Cytoplasm</keyword>
<comment type="function">
    <text evidence="11">Microtubule inner protein (MIP) part of the dynein-decorated doublet microtubules (DMTs) in cilia axoneme. Important for proper ciliary and flagellar beating. May act in cooperation with CFAP45 and axonemal dynein subunit DNAH11. May play a role in cell growth and/or survival.</text>
</comment>
<evidence type="ECO:0000256" key="5">
    <source>
        <dbReference type="ARBA" id="ARBA00022737"/>
    </source>
</evidence>
<dbReference type="InterPro" id="IPR019775">
    <property type="entry name" value="WD40_repeat_CS"/>
</dbReference>
<keyword evidence="7" id="KW-0969">Cilium</keyword>
<keyword evidence="6 15" id="KW-0282">Flagellum</keyword>
<evidence type="ECO:0000256" key="10">
    <source>
        <dbReference type="ARBA" id="ARBA00029552"/>
    </source>
</evidence>
<evidence type="ECO:0000256" key="4">
    <source>
        <dbReference type="ARBA" id="ARBA00022574"/>
    </source>
</evidence>
<sequence>MEQPEQGQQLKPRAIFGINGKVENGVRQHPTTGDIIFALGNKIGIADHKKNSQEFIAGHTNTISCLDVSKSGKYIASGQINHMGFRGYVIIWDYNQRKEISRHDLHKVKVQAICFTAEDRFVVSIGGVDDGSVIVYDMESFSPICRQPASRAISGNALGVRPMHNNPFFFLTAGDRHLRLWSILRDQKKLYVQDVHMASKTRVFYCARINKKDEIAYLGTGTGDIVKITLNCCDRDNVSRPGTTSGILGAFGTHNARKPSGRDCNRYVNGVRALYIVDEGRLLIGAGNGDVELVEERTDVPLINFRDYPGPTWPYLRVLKTTRVSGLISSFVRSTSDLFYICTDTNEIFGLTISTWKLKLLRTCHTKSVYSITFPKAYAAVFATSGKECIRIWSSGRKQELLRIMVYNFNCAAVRFTHDGTSIVSVWNDGIIRAFTPITGRLIYAIPNAHNKGCSALAVSSTGRLIVTGGIEGQVRVWKIDPYRQSLLGVLKDHSGPITSLDINHLDTEVISACTDGSCVIWDINRMTRKQVVTANTQFMCAAYFPTGVQLLTCGADGRIIYWMVYNGAMIRELTASKKSSVNCISINDTGDYFISVGSDLQVKLWDYNKGEVVGVGSEHASSVISAAYSPCLKMFVTGSTDGSLIIWDVPRDFWGRPNPPDAPAYSLPNATSKGKLNNVPSRVDSGSKVQAKGENIDGLLKATPKDDICCVECPPCVQKETKASDPFAECKIVPDVRKC</sequence>
<dbReference type="GO" id="GO:0005930">
    <property type="term" value="C:axoneme"/>
    <property type="evidence" value="ECO:0007669"/>
    <property type="project" value="UniProtKB-ARBA"/>
</dbReference>
<dbReference type="InterPro" id="IPR001680">
    <property type="entry name" value="WD40_rpt"/>
</dbReference>
<dbReference type="PANTHER" id="PTHR13720">
    <property type="entry name" value="WD-40 REPEAT PROTEIN"/>
    <property type="match status" value="1"/>
</dbReference>
<dbReference type="PANTHER" id="PTHR13720:SF14">
    <property type="entry name" value="CILIA- AND FLAGELLA-ASSOCIATED PROTEIN 52"/>
    <property type="match status" value="1"/>
</dbReference>
<dbReference type="SUPFAM" id="SSF50978">
    <property type="entry name" value="WD40 repeat-like"/>
    <property type="match status" value="2"/>
</dbReference>
<dbReference type="Pfam" id="PF00400">
    <property type="entry name" value="WD40"/>
    <property type="match status" value="5"/>
</dbReference>
<comment type="similarity">
    <text evidence="9">Belongs to the CFAP52 family.</text>
</comment>